<sequence>MVYYRARLDMLVKRVDHIAAEHSVLLGKFEQLGAAVLDSQRSIPACSMAAAVRQNQHLRNVDENVIRNTVIGWFHGSRDRYGGMRGKRKDVVQGGYLDLLNSEATVIIIVLAYLLC</sequence>
<dbReference type="OrthoDB" id="6317909at2759"/>
<keyword evidence="2" id="KW-1185">Reference proteome</keyword>
<organism evidence="1 2">
    <name type="scientific">Dibothriocephalus latus</name>
    <name type="common">Fish tapeworm</name>
    <name type="synonym">Diphyllobothrium latum</name>
    <dbReference type="NCBI Taxonomy" id="60516"/>
    <lineage>
        <taxon>Eukaryota</taxon>
        <taxon>Metazoa</taxon>
        <taxon>Spiralia</taxon>
        <taxon>Lophotrochozoa</taxon>
        <taxon>Platyhelminthes</taxon>
        <taxon>Cestoda</taxon>
        <taxon>Eucestoda</taxon>
        <taxon>Diphyllobothriidea</taxon>
        <taxon>Diphyllobothriidae</taxon>
        <taxon>Dibothriocephalus</taxon>
    </lineage>
</organism>
<dbReference type="EMBL" id="UYRU01012358">
    <property type="protein sequence ID" value="VDK47937.1"/>
    <property type="molecule type" value="Genomic_DNA"/>
</dbReference>
<dbReference type="Proteomes" id="UP000281553">
    <property type="component" value="Unassembled WGS sequence"/>
</dbReference>
<protein>
    <submittedName>
        <fullName evidence="1">Uncharacterized protein</fullName>
    </submittedName>
</protein>
<evidence type="ECO:0000313" key="1">
    <source>
        <dbReference type="EMBL" id="VDK47937.1"/>
    </source>
</evidence>
<gene>
    <name evidence="1" type="ORF">DILT_LOCUS1627</name>
</gene>
<evidence type="ECO:0000313" key="2">
    <source>
        <dbReference type="Proteomes" id="UP000281553"/>
    </source>
</evidence>
<proteinExistence type="predicted"/>
<accession>A0A3P6QPN4</accession>
<reference evidence="1 2" key="1">
    <citation type="submission" date="2018-11" db="EMBL/GenBank/DDBJ databases">
        <authorList>
            <consortium name="Pathogen Informatics"/>
        </authorList>
    </citation>
    <scope>NUCLEOTIDE SEQUENCE [LARGE SCALE GENOMIC DNA]</scope>
</reference>
<name>A0A3P6QPN4_DIBLA</name>
<dbReference type="AlphaFoldDB" id="A0A3P6QPN4"/>